<accession>A0ABU0ZT99</accession>
<protein>
    <submittedName>
        <fullName evidence="2">Uncharacterized protein</fullName>
    </submittedName>
</protein>
<dbReference type="Proteomes" id="UP001230908">
    <property type="component" value="Unassembled WGS sequence"/>
</dbReference>
<name>A0ABU0ZT99_9ACTN</name>
<sequence length="144" mass="15508">MMGVVVGARVYELHESLTGEQYAGVKILAKGLTVGEALDFGEFLDGLRIAPVMSADEIEKRDRSYELFASRLVEWNLETAPGKPLPMSLDGMRALDWTWGRDLIRAWVKAVSGVSDPLGQPSTDGGPSEVASIPMEALSESPGS</sequence>
<dbReference type="RefSeq" id="WP_308717514.1">
    <property type="nucleotide sequence ID" value="NZ_JAVHUY010000053.1"/>
</dbReference>
<dbReference type="EMBL" id="JAVHUY010000053">
    <property type="protein sequence ID" value="MDQ7910263.1"/>
    <property type="molecule type" value="Genomic_DNA"/>
</dbReference>
<keyword evidence="3" id="KW-1185">Reference proteome</keyword>
<evidence type="ECO:0000256" key="1">
    <source>
        <dbReference type="SAM" id="MobiDB-lite"/>
    </source>
</evidence>
<organism evidence="2 3">
    <name type="scientific">Phytohabitans maris</name>
    <dbReference type="NCBI Taxonomy" id="3071409"/>
    <lineage>
        <taxon>Bacteria</taxon>
        <taxon>Bacillati</taxon>
        <taxon>Actinomycetota</taxon>
        <taxon>Actinomycetes</taxon>
        <taxon>Micromonosporales</taxon>
        <taxon>Micromonosporaceae</taxon>
    </lineage>
</organism>
<comment type="caution">
    <text evidence="2">The sequence shown here is derived from an EMBL/GenBank/DDBJ whole genome shotgun (WGS) entry which is preliminary data.</text>
</comment>
<feature type="region of interest" description="Disordered" evidence="1">
    <location>
        <begin position="116"/>
        <end position="144"/>
    </location>
</feature>
<gene>
    <name evidence="2" type="ORF">RB614_37795</name>
</gene>
<evidence type="ECO:0000313" key="2">
    <source>
        <dbReference type="EMBL" id="MDQ7910263.1"/>
    </source>
</evidence>
<proteinExistence type="predicted"/>
<evidence type="ECO:0000313" key="3">
    <source>
        <dbReference type="Proteomes" id="UP001230908"/>
    </source>
</evidence>
<reference evidence="2 3" key="1">
    <citation type="submission" date="2023-08" db="EMBL/GenBank/DDBJ databases">
        <title>Phytohabitans sansha sp. nov., isolated from marine sediment.</title>
        <authorList>
            <person name="Zhao Y."/>
            <person name="Yi K."/>
        </authorList>
    </citation>
    <scope>NUCLEOTIDE SEQUENCE [LARGE SCALE GENOMIC DNA]</scope>
    <source>
        <strain evidence="2 3">ZYX-F-186</strain>
    </source>
</reference>